<evidence type="ECO:0008006" key="4">
    <source>
        <dbReference type="Google" id="ProtNLM"/>
    </source>
</evidence>
<comment type="caution">
    <text evidence="2">The sequence shown here is derived from an EMBL/GenBank/DDBJ whole genome shotgun (WGS) entry which is preliminary data.</text>
</comment>
<dbReference type="EMBL" id="ANNX02000044">
    <property type="protein sequence ID" value="KYC38010.1"/>
    <property type="molecule type" value="Genomic_DNA"/>
</dbReference>
<evidence type="ECO:0000313" key="2">
    <source>
        <dbReference type="EMBL" id="KYC38010.1"/>
    </source>
</evidence>
<keyword evidence="1" id="KW-0732">Signal</keyword>
<organism evidence="2 3">
    <name type="scientific">Scytonema hofmannii PCC 7110</name>
    <dbReference type="NCBI Taxonomy" id="128403"/>
    <lineage>
        <taxon>Bacteria</taxon>
        <taxon>Bacillati</taxon>
        <taxon>Cyanobacteriota</taxon>
        <taxon>Cyanophyceae</taxon>
        <taxon>Nostocales</taxon>
        <taxon>Scytonemataceae</taxon>
        <taxon>Scytonema</taxon>
    </lineage>
</organism>
<accession>A0A139X019</accession>
<dbReference type="AlphaFoldDB" id="A0A139X019"/>
<feature type="signal peptide" evidence="1">
    <location>
        <begin position="1"/>
        <end position="26"/>
    </location>
</feature>
<sequence>MKPYQFIISLLLTVTVAVCFAPPAWAFCGFYVAKADTKLYNKASQVAIARSGDRTVLTMANDYQGEVKDFAVVVPVPTVVQKDQVRVALPKILERLDAFSAPRLVEYFDSNPCAQNYPEAMEALPAPAPRSTGAARRERNDSLGVTVEARFNVGEYDIVILSAKESGGLETWLNRNGYKIPRGAKQLLQPYIRQKMKFFVAKVNLDKFEETGYQFLRPLQISYQSAKFMLPIRLGMINATTEQDLIVYILSPKGQAEVTNYRTVKIPSDANIPLFVKQEFGGFYKSMFQTAYTREDQKVAFLEYTWDMSNCDPCSADPLSREELKQAGVFWLDNVSPENKPVPRPGVVRPPVLSDNVFITRLHVRYTRNKFPEDLMFQETSNRESFQGRYILQHPFTGDMNCETGRQYKQSLPRRFEREAQTLAKLTNWNIQEIRNKMKLGGQVTTSWWHNFFSWL</sequence>
<dbReference type="Proteomes" id="UP000076925">
    <property type="component" value="Unassembled WGS sequence"/>
</dbReference>
<protein>
    <recommendedName>
        <fullName evidence="4">DUF2330 domain-containing protein</fullName>
    </recommendedName>
</protein>
<dbReference type="OrthoDB" id="9759899at2"/>
<gene>
    <name evidence="2" type="ORF">WA1_39405</name>
</gene>
<proteinExistence type="predicted"/>
<name>A0A139X019_9CYAN</name>
<evidence type="ECO:0000256" key="1">
    <source>
        <dbReference type="SAM" id="SignalP"/>
    </source>
</evidence>
<feature type="chain" id="PRO_5007300496" description="DUF2330 domain-containing protein" evidence="1">
    <location>
        <begin position="27"/>
        <end position="456"/>
    </location>
</feature>
<keyword evidence="3" id="KW-1185">Reference proteome</keyword>
<reference evidence="2 3" key="1">
    <citation type="journal article" date="2013" name="Genome Biol. Evol.">
        <title>Genomes of Stigonematalean cyanobacteria (subsection V) and the evolution of oxygenic photosynthesis from prokaryotes to plastids.</title>
        <authorList>
            <person name="Dagan T."/>
            <person name="Roettger M."/>
            <person name="Stucken K."/>
            <person name="Landan G."/>
            <person name="Koch R."/>
            <person name="Major P."/>
            <person name="Gould S.B."/>
            <person name="Goremykin V.V."/>
            <person name="Rippka R."/>
            <person name="Tandeau de Marsac N."/>
            <person name="Gugger M."/>
            <person name="Lockhart P.J."/>
            <person name="Allen J.F."/>
            <person name="Brune I."/>
            <person name="Maus I."/>
            <person name="Puhler A."/>
            <person name="Martin W.F."/>
        </authorList>
    </citation>
    <scope>NUCLEOTIDE SEQUENCE [LARGE SCALE GENOMIC DNA]</scope>
    <source>
        <strain evidence="2 3">PCC 7110</strain>
    </source>
</reference>
<dbReference type="PIRSF" id="PIRSF026449">
    <property type="entry name" value="UCP026449"/>
    <property type="match status" value="1"/>
</dbReference>
<evidence type="ECO:0000313" key="3">
    <source>
        <dbReference type="Proteomes" id="UP000076925"/>
    </source>
</evidence>
<dbReference type="STRING" id="128403.WA1_39405"/>
<dbReference type="Pfam" id="PF10092">
    <property type="entry name" value="DUF2330"/>
    <property type="match status" value="1"/>
</dbReference>
<dbReference type="InterPro" id="IPR019283">
    <property type="entry name" value="DUF2330"/>
</dbReference>
<dbReference type="InterPro" id="IPR016838">
    <property type="entry name" value="UCP026449"/>
</dbReference>
<dbReference type="RefSeq" id="WP_017746087.1">
    <property type="nucleotide sequence ID" value="NZ_KQ976354.1"/>
</dbReference>